<proteinExistence type="predicted"/>
<dbReference type="Pfam" id="PF00294">
    <property type="entry name" value="PfkB"/>
    <property type="match status" value="1"/>
</dbReference>
<keyword evidence="3" id="KW-1185">Reference proteome</keyword>
<gene>
    <name evidence="2" type="ORF">K443DRAFT_84789</name>
</gene>
<reference evidence="3" key="2">
    <citation type="submission" date="2015-01" db="EMBL/GenBank/DDBJ databases">
        <title>Evolutionary Origins and Diversification of the Mycorrhizal Mutualists.</title>
        <authorList>
            <consortium name="DOE Joint Genome Institute"/>
            <consortium name="Mycorrhizal Genomics Consortium"/>
            <person name="Kohler A."/>
            <person name="Kuo A."/>
            <person name="Nagy L.G."/>
            <person name="Floudas D."/>
            <person name="Copeland A."/>
            <person name="Barry K.W."/>
            <person name="Cichocki N."/>
            <person name="Veneault-Fourrey C."/>
            <person name="LaButti K."/>
            <person name="Lindquist E.A."/>
            <person name="Lipzen A."/>
            <person name="Lundell T."/>
            <person name="Morin E."/>
            <person name="Murat C."/>
            <person name="Riley R."/>
            <person name="Ohm R."/>
            <person name="Sun H."/>
            <person name="Tunlid A."/>
            <person name="Henrissat B."/>
            <person name="Grigoriev I.V."/>
            <person name="Hibbett D.S."/>
            <person name="Martin F."/>
        </authorList>
    </citation>
    <scope>NUCLEOTIDE SEQUENCE [LARGE SCALE GENOMIC DNA]</scope>
    <source>
        <strain evidence="3">LaAM-08-1</strain>
    </source>
</reference>
<organism evidence="2 3">
    <name type="scientific">Laccaria amethystina LaAM-08-1</name>
    <dbReference type="NCBI Taxonomy" id="1095629"/>
    <lineage>
        <taxon>Eukaryota</taxon>
        <taxon>Fungi</taxon>
        <taxon>Dikarya</taxon>
        <taxon>Basidiomycota</taxon>
        <taxon>Agaricomycotina</taxon>
        <taxon>Agaricomycetes</taxon>
        <taxon>Agaricomycetidae</taxon>
        <taxon>Agaricales</taxon>
        <taxon>Agaricineae</taxon>
        <taxon>Hydnangiaceae</taxon>
        <taxon>Laccaria</taxon>
    </lineage>
</organism>
<dbReference type="InterPro" id="IPR029056">
    <property type="entry name" value="Ribokinase-like"/>
</dbReference>
<sequence>MSKADESSPWEGYSRSLVTLGKFIIDEFTFEDEDGRPTGRTMDPQIGGGGTYAVIGAHAWWRDDLLLFRLPANRLGMIVDKGDDFPTSIEQDLLHYGSDMWHFRVYPDCQTTRAINAYRGEHRSFEYKSSLPQLRPKDLKGTAFAKASALHFVCSAARALAITAQIKQEQGWNPVTIYEPIDYRCVPEELPELKRVLNSILILSPNAREALSLLSLPLTPTKALIEEAAAEFLSFGVGVDGNGWVVIRSGELGAYVKNRVQDGIWVDAFWTSDDEGKVVDVTGAGNGFLGGLAAGLALSNGDLYKAVFYASISASFIIEQGGLPRMSTDSTMWNGDNPYDRLEKLLKRHEDRKN</sequence>
<name>A0A0C9YDU4_9AGAR</name>
<dbReference type="HOGENOM" id="CLU_032834_1_0_1"/>
<reference evidence="2 3" key="1">
    <citation type="submission" date="2014-04" db="EMBL/GenBank/DDBJ databases">
        <authorList>
            <consortium name="DOE Joint Genome Institute"/>
            <person name="Kuo A."/>
            <person name="Kohler A."/>
            <person name="Nagy L.G."/>
            <person name="Floudas D."/>
            <person name="Copeland A."/>
            <person name="Barry K.W."/>
            <person name="Cichocki N."/>
            <person name="Veneault-Fourrey C."/>
            <person name="LaButti K."/>
            <person name="Lindquist E.A."/>
            <person name="Lipzen A."/>
            <person name="Lundell T."/>
            <person name="Morin E."/>
            <person name="Murat C."/>
            <person name="Sun H."/>
            <person name="Tunlid A."/>
            <person name="Henrissat B."/>
            <person name="Grigoriev I.V."/>
            <person name="Hibbett D.S."/>
            <person name="Martin F."/>
            <person name="Nordberg H.P."/>
            <person name="Cantor M.N."/>
            <person name="Hua S.X."/>
        </authorList>
    </citation>
    <scope>NUCLEOTIDE SEQUENCE [LARGE SCALE GENOMIC DNA]</scope>
    <source>
        <strain evidence="2 3">LaAM-08-1</strain>
    </source>
</reference>
<evidence type="ECO:0000313" key="3">
    <source>
        <dbReference type="Proteomes" id="UP000054477"/>
    </source>
</evidence>
<dbReference type="Gene3D" id="3.40.1190.20">
    <property type="match status" value="1"/>
</dbReference>
<dbReference type="AlphaFoldDB" id="A0A0C9YDU4"/>
<dbReference type="PANTHER" id="PTHR47098">
    <property type="entry name" value="PROTEIN MAK32"/>
    <property type="match status" value="1"/>
</dbReference>
<dbReference type="SUPFAM" id="SSF53613">
    <property type="entry name" value="Ribokinase-like"/>
    <property type="match status" value="1"/>
</dbReference>
<protein>
    <recommendedName>
        <fullName evidence="1">Carbohydrate kinase PfkB domain-containing protein</fullName>
    </recommendedName>
</protein>
<evidence type="ECO:0000313" key="2">
    <source>
        <dbReference type="EMBL" id="KIK08572.1"/>
    </source>
</evidence>
<dbReference type="InterPro" id="IPR011611">
    <property type="entry name" value="PfkB_dom"/>
</dbReference>
<dbReference type="EMBL" id="KN838542">
    <property type="protein sequence ID" value="KIK08572.1"/>
    <property type="molecule type" value="Genomic_DNA"/>
</dbReference>
<feature type="domain" description="Carbohydrate kinase PfkB" evidence="1">
    <location>
        <begin position="156"/>
        <end position="323"/>
    </location>
</feature>
<dbReference type="OrthoDB" id="497927at2759"/>
<dbReference type="STRING" id="1095629.A0A0C9YDU4"/>
<accession>A0A0C9YDU4</accession>
<dbReference type="PANTHER" id="PTHR47098:SF2">
    <property type="entry name" value="PROTEIN MAK32"/>
    <property type="match status" value="1"/>
</dbReference>
<evidence type="ECO:0000259" key="1">
    <source>
        <dbReference type="Pfam" id="PF00294"/>
    </source>
</evidence>
<dbReference type="Proteomes" id="UP000054477">
    <property type="component" value="Unassembled WGS sequence"/>
</dbReference>